<gene>
    <name evidence="3" type="primary">Dere\GG17671</name>
    <name evidence="3" type="synonym">dere_GLEANR_2579</name>
    <name evidence="3" type="synonym">GG17671</name>
    <name evidence="3" type="ORF">Dere_GG17671</name>
</gene>
<accession>B3NXS7</accession>
<proteinExistence type="predicted"/>
<dbReference type="KEGG" id="der:6551539"/>
<feature type="region of interest" description="Disordered" evidence="2">
    <location>
        <begin position="181"/>
        <end position="280"/>
    </location>
</feature>
<reference evidence="3 4" key="1">
    <citation type="journal article" date="2007" name="Nature">
        <title>Evolution of genes and genomes on the Drosophila phylogeny.</title>
        <authorList>
            <consortium name="Drosophila 12 Genomes Consortium"/>
            <person name="Clark A.G."/>
            <person name="Eisen M.B."/>
            <person name="Smith D.R."/>
            <person name="Bergman C.M."/>
            <person name="Oliver B."/>
            <person name="Markow T.A."/>
            <person name="Kaufman T.C."/>
            <person name="Kellis M."/>
            <person name="Gelbart W."/>
            <person name="Iyer V.N."/>
            <person name="Pollard D.A."/>
            <person name="Sackton T.B."/>
            <person name="Larracuente A.M."/>
            <person name="Singh N.D."/>
            <person name="Abad J.P."/>
            <person name="Abt D.N."/>
            <person name="Adryan B."/>
            <person name="Aguade M."/>
            <person name="Akashi H."/>
            <person name="Anderson W.W."/>
            <person name="Aquadro C.F."/>
            <person name="Ardell D.H."/>
            <person name="Arguello R."/>
            <person name="Artieri C.G."/>
            <person name="Barbash D.A."/>
            <person name="Barker D."/>
            <person name="Barsanti P."/>
            <person name="Batterham P."/>
            <person name="Batzoglou S."/>
            <person name="Begun D."/>
            <person name="Bhutkar A."/>
            <person name="Blanco E."/>
            <person name="Bosak S.A."/>
            <person name="Bradley R.K."/>
            <person name="Brand A.D."/>
            <person name="Brent M.R."/>
            <person name="Brooks A.N."/>
            <person name="Brown R.H."/>
            <person name="Butlin R.K."/>
            <person name="Caggese C."/>
            <person name="Calvi B.R."/>
            <person name="Bernardo de Carvalho A."/>
            <person name="Caspi A."/>
            <person name="Castrezana S."/>
            <person name="Celniker S.E."/>
            <person name="Chang J.L."/>
            <person name="Chapple C."/>
            <person name="Chatterji S."/>
            <person name="Chinwalla A."/>
            <person name="Civetta A."/>
            <person name="Clifton S.W."/>
            <person name="Comeron J.M."/>
            <person name="Costello J.C."/>
            <person name="Coyne J.A."/>
            <person name="Daub J."/>
            <person name="David R.G."/>
            <person name="Delcher A.L."/>
            <person name="Delehaunty K."/>
            <person name="Do C.B."/>
            <person name="Ebling H."/>
            <person name="Edwards K."/>
            <person name="Eickbush T."/>
            <person name="Evans J.D."/>
            <person name="Filipski A."/>
            <person name="Findeiss S."/>
            <person name="Freyhult E."/>
            <person name="Fulton L."/>
            <person name="Fulton R."/>
            <person name="Garcia A.C."/>
            <person name="Gardiner A."/>
            <person name="Garfield D.A."/>
            <person name="Garvin B.E."/>
            <person name="Gibson G."/>
            <person name="Gilbert D."/>
            <person name="Gnerre S."/>
            <person name="Godfrey J."/>
            <person name="Good R."/>
            <person name="Gotea V."/>
            <person name="Gravely B."/>
            <person name="Greenberg A.J."/>
            <person name="Griffiths-Jones S."/>
            <person name="Gross S."/>
            <person name="Guigo R."/>
            <person name="Gustafson E.A."/>
            <person name="Haerty W."/>
            <person name="Hahn M.W."/>
            <person name="Halligan D.L."/>
            <person name="Halpern A.L."/>
            <person name="Halter G.M."/>
            <person name="Han M.V."/>
            <person name="Heger A."/>
            <person name="Hillier L."/>
            <person name="Hinrichs A.S."/>
            <person name="Holmes I."/>
            <person name="Hoskins R.A."/>
            <person name="Hubisz M.J."/>
            <person name="Hultmark D."/>
            <person name="Huntley M.A."/>
            <person name="Jaffe D.B."/>
            <person name="Jagadeeshan S."/>
            <person name="Jeck W.R."/>
            <person name="Johnson J."/>
            <person name="Jones C.D."/>
            <person name="Jordan W.C."/>
            <person name="Karpen G.H."/>
            <person name="Kataoka E."/>
            <person name="Keightley P.D."/>
            <person name="Kheradpour P."/>
            <person name="Kirkness E.F."/>
            <person name="Koerich L.B."/>
            <person name="Kristiansen K."/>
            <person name="Kudrna D."/>
            <person name="Kulathinal R.J."/>
            <person name="Kumar S."/>
            <person name="Kwok R."/>
            <person name="Lander E."/>
            <person name="Langley C.H."/>
            <person name="Lapoint R."/>
            <person name="Lazzaro B.P."/>
            <person name="Lee S.J."/>
            <person name="Levesque L."/>
            <person name="Li R."/>
            <person name="Lin C.F."/>
            <person name="Lin M.F."/>
            <person name="Lindblad-Toh K."/>
            <person name="Llopart A."/>
            <person name="Long M."/>
            <person name="Low L."/>
            <person name="Lozovsky E."/>
            <person name="Lu J."/>
            <person name="Luo M."/>
            <person name="Machado C.A."/>
            <person name="Makalowski W."/>
            <person name="Marzo M."/>
            <person name="Matsuda M."/>
            <person name="Matzkin L."/>
            <person name="McAllister B."/>
            <person name="McBride C.S."/>
            <person name="McKernan B."/>
            <person name="McKernan K."/>
            <person name="Mendez-Lago M."/>
            <person name="Minx P."/>
            <person name="Mollenhauer M.U."/>
            <person name="Montooth K."/>
            <person name="Mount S.M."/>
            <person name="Mu X."/>
            <person name="Myers E."/>
            <person name="Negre B."/>
            <person name="Newfeld S."/>
            <person name="Nielsen R."/>
            <person name="Noor M.A."/>
            <person name="O'Grady P."/>
            <person name="Pachter L."/>
            <person name="Papaceit M."/>
            <person name="Parisi M.J."/>
            <person name="Parisi M."/>
            <person name="Parts L."/>
            <person name="Pedersen J.S."/>
            <person name="Pesole G."/>
            <person name="Phillippy A.M."/>
            <person name="Ponting C.P."/>
            <person name="Pop M."/>
            <person name="Porcelli D."/>
            <person name="Powell J.R."/>
            <person name="Prohaska S."/>
            <person name="Pruitt K."/>
            <person name="Puig M."/>
            <person name="Quesneville H."/>
            <person name="Ram K.R."/>
            <person name="Rand D."/>
            <person name="Rasmussen M.D."/>
            <person name="Reed L.K."/>
            <person name="Reenan R."/>
            <person name="Reily A."/>
            <person name="Remington K.A."/>
            <person name="Rieger T.T."/>
            <person name="Ritchie M.G."/>
            <person name="Robin C."/>
            <person name="Rogers Y.H."/>
            <person name="Rohde C."/>
            <person name="Rozas J."/>
            <person name="Rubenfield M.J."/>
            <person name="Ruiz A."/>
            <person name="Russo S."/>
            <person name="Salzberg S.L."/>
            <person name="Sanchez-Gracia A."/>
            <person name="Saranga D.J."/>
            <person name="Sato H."/>
            <person name="Schaeffer S.W."/>
            <person name="Schatz M.C."/>
            <person name="Schlenke T."/>
            <person name="Schwartz R."/>
            <person name="Segarra C."/>
            <person name="Singh R.S."/>
            <person name="Sirot L."/>
            <person name="Sirota M."/>
            <person name="Sisneros N.B."/>
            <person name="Smith C.D."/>
            <person name="Smith T.F."/>
            <person name="Spieth J."/>
            <person name="Stage D.E."/>
            <person name="Stark A."/>
            <person name="Stephan W."/>
            <person name="Strausberg R.L."/>
            <person name="Strempel S."/>
            <person name="Sturgill D."/>
            <person name="Sutton G."/>
            <person name="Sutton G.G."/>
            <person name="Tao W."/>
            <person name="Teichmann S."/>
            <person name="Tobari Y.N."/>
            <person name="Tomimura Y."/>
            <person name="Tsolas J.M."/>
            <person name="Valente V.L."/>
            <person name="Venter E."/>
            <person name="Venter J.C."/>
            <person name="Vicario S."/>
            <person name="Vieira F.G."/>
            <person name="Vilella A.J."/>
            <person name="Villasante A."/>
            <person name="Walenz B."/>
            <person name="Wang J."/>
            <person name="Wasserman M."/>
            <person name="Watts T."/>
            <person name="Wilson D."/>
            <person name="Wilson R.K."/>
            <person name="Wing R.A."/>
            <person name="Wolfner M.F."/>
            <person name="Wong A."/>
            <person name="Wong G.K."/>
            <person name="Wu C.I."/>
            <person name="Wu G."/>
            <person name="Yamamoto D."/>
            <person name="Yang H.P."/>
            <person name="Yang S.P."/>
            <person name="Yorke J.A."/>
            <person name="Yoshida K."/>
            <person name="Zdobnov E."/>
            <person name="Zhang P."/>
            <person name="Zhang Y."/>
            <person name="Zimin A.V."/>
            <person name="Baldwin J."/>
            <person name="Abdouelleil A."/>
            <person name="Abdulkadir J."/>
            <person name="Abebe A."/>
            <person name="Abera B."/>
            <person name="Abreu J."/>
            <person name="Acer S.C."/>
            <person name="Aftuck L."/>
            <person name="Alexander A."/>
            <person name="An P."/>
            <person name="Anderson E."/>
            <person name="Anderson S."/>
            <person name="Arachi H."/>
            <person name="Azer M."/>
            <person name="Bachantsang P."/>
            <person name="Barry A."/>
            <person name="Bayul T."/>
            <person name="Berlin A."/>
            <person name="Bessette D."/>
            <person name="Bloom T."/>
            <person name="Blye J."/>
            <person name="Boguslavskiy L."/>
            <person name="Bonnet C."/>
            <person name="Boukhgalter B."/>
            <person name="Bourzgui I."/>
            <person name="Brown A."/>
            <person name="Cahill P."/>
            <person name="Channer S."/>
            <person name="Cheshatsang Y."/>
            <person name="Chuda L."/>
            <person name="Citroen M."/>
            <person name="Collymore A."/>
            <person name="Cooke P."/>
            <person name="Costello M."/>
            <person name="D'Aco K."/>
            <person name="Daza R."/>
            <person name="De Haan G."/>
            <person name="DeGray S."/>
            <person name="DeMaso C."/>
            <person name="Dhargay N."/>
            <person name="Dooley K."/>
            <person name="Dooley E."/>
            <person name="Doricent M."/>
            <person name="Dorje P."/>
            <person name="Dorjee K."/>
            <person name="Dupes A."/>
            <person name="Elong R."/>
            <person name="Falk J."/>
            <person name="Farina A."/>
            <person name="Faro S."/>
            <person name="Ferguson D."/>
            <person name="Fisher S."/>
            <person name="Foley C.D."/>
            <person name="Franke A."/>
            <person name="Friedrich D."/>
            <person name="Gadbois L."/>
            <person name="Gearin G."/>
            <person name="Gearin C.R."/>
            <person name="Giannoukos G."/>
            <person name="Goode T."/>
            <person name="Graham J."/>
            <person name="Grandbois E."/>
            <person name="Grewal S."/>
            <person name="Gyaltsen K."/>
            <person name="Hafez N."/>
            <person name="Hagos B."/>
            <person name="Hall J."/>
            <person name="Henson C."/>
            <person name="Hollinger A."/>
            <person name="Honan T."/>
            <person name="Huard M.D."/>
            <person name="Hughes L."/>
            <person name="Hurhula B."/>
            <person name="Husby M.E."/>
            <person name="Kamat A."/>
            <person name="Kanga B."/>
            <person name="Kashin S."/>
            <person name="Khazanovich D."/>
            <person name="Kisner P."/>
            <person name="Lance K."/>
            <person name="Lara M."/>
            <person name="Lee W."/>
            <person name="Lennon N."/>
            <person name="Letendre F."/>
            <person name="LeVine R."/>
            <person name="Lipovsky A."/>
            <person name="Liu X."/>
            <person name="Liu J."/>
            <person name="Liu S."/>
            <person name="Lokyitsang T."/>
            <person name="Lokyitsang Y."/>
            <person name="Lubonja R."/>
            <person name="Lui A."/>
            <person name="MacDonald P."/>
            <person name="Magnisalis V."/>
            <person name="Maru K."/>
            <person name="Matthews C."/>
            <person name="McCusker W."/>
            <person name="McDonough S."/>
            <person name="Mehta T."/>
            <person name="Meldrim J."/>
            <person name="Meneus L."/>
            <person name="Mihai O."/>
            <person name="Mihalev A."/>
            <person name="Mihova T."/>
            <person name="Mittelman R."/>
            <person name="Mlenga V."/>
            <person name="Montmayeur A."/>
            <person name="Mulrain L."/>
            <person name="Navidi A."/>
            <person name="Naylor J."/>
            <person name="Negash T."/>
            <person name="Nguyen T."/>
            <person name="Nguyen N."/>
            <person name="Nicol R."/>
            <person name="Norbu C."/>
            <person name="Norbu N."/>
            <person name="Novod N."/>
            <person name="O'Neill B."/>
            <person name="Osman S."/>
            <person name="Markiewicz E."/>
            <person name="Oyono O.L."/>
            <person name="Patti C."/>
            <person name="Phunkhang P."/>
            <person name="Pierre F."/>
            <person name="Priest M."/>
            <person name="Raghuraman S."/>
            <person name="Rege F."/>
            <person name="Reyes R."/>
            <person name="Rise C."/>
            <person name="Rogov P."/>
            <person name="Ross K."/>
            <person name="Ryan E."/>
            <person name="Settipalli S."/>
            <person name="Shea T."/>
            <person name="Sherpa N."/>
            <person name="Shi L."/>
            <person name="Shih D."/>
            <person name="Sparrow T."/>
            <person name="Spaulding J."/>
            <person name="Stalker J."/>
            <person name="Stange-Thomann N."/>
            <person name="Stavropoulos S."/>
            <person name="Stone C."/>
            <person name="Strader C."/>
            <person name="Tesfaye S."/>
            <person name="Thomson T."/>
            <person name="Thoulutsang Y."/>
            <person name="Thoulutsang D."/>
            <person name="Topham K."/>
            <person name="Topping I."/>
            <person name="Tsamla T."/>
            <person name="Vassiliev H."/>
            <person name="Vo A."/>
            <person name="Wangchuk T."/>
            <person name="Wangdi T."/>
            <person name="Weiand M."/>
            <person name="Wilkinson J."/>
            <person name="Wilson A."/>
            <person name="Yadav S."/>
            <person name="Young G."/>
            <person name="Yu Q."/>
            <person name="Zembek L."/>
            <person name="Zhong D."/>
            <person name="Zimmer A."/>
            <person name="Zwirko Z."/>
            <person name="Jaffe D.B."/>
            <person name="Alvarez P."/>
            <person name="Brockman W."/>
            <person name="Butler J."/>
            <person name="Chin C."/>
            <person name="Gnerre S."/>
            <person name="Grabherr M."/>
            <person name="Kleber M."/>
            <person name="Mauceli E."/>
            <person name="MacCallum I."/>
        </authorList>
    </citation>
    <scope>NUCLEOTIDE SEQUENCE [LARGE SCALE GENOMIC DNA]</scope>
    <source>
        <strain evidence="3 4">TSC#14021-0224.01</strain>
    </source>
</reference>
<dbReference type="EMBL" id="CH954180">
    <property type="protein sequence ID" value="EDV47378.1"/>
    <property type="molecule type" value="Genomic_DNA"/>
</dbReference>
<sequence>MEIGSDQSYQDFFDKLRSESGPRNLRQIFEDDDRPLENESSSLRYQPGSSKKSQAGKRAAMTRSSTQESGDPPPAAWNTVIAKVVHAYKSSENLGRVGLALSILGEMEASKLIVYRSKSQVLTTLQLTPRGGKVILRESYLQFYDDEQRFWSLRFDKEPDEQEFVTFMLKNKLPVEHFLSEVSSSSSASPSSEDLTKSRTKSTVTKVTANPPQPQPRSRVALPTLAKTDDEEPEQEATPSNEDVIVTPLPRPIGSSNTHRKPSSSSLAVAASEPSSGTPLAVTTLDKYLDEQRASGVMMEHKMDAILQAMNRMGGGKSSVPLEKSSDPLLERDSEDEMLELEQKLLNLKRENRALMRNLKARDQALEDLRCSACALCEELLVQNGDFKEQNAQLLASKHISDLNTTSPADCRNCEQSSRQIAKMQRHISALQDALRIFQKSGDSSSGRL</sequence>
<feature type="compositionally biased region" description="Polar residues" evidence="2">
    <location>
        <begin position="38"/>
        <end position="53"/>
    </location>
</feature>
<evidence type="ECO:0008006" key="5">
    <source>
        <dbReference type="Google" id="ProtNLM"/>
    </source>
</evidence>
<evidence type="ECO:0000256" key="1">
    <source>
        <dbReference type="SAM" id="Coils"/>
    </source>
</evidence>
<name>B3NXS7_DROER</name>
<dbReference type="OMA" id="HKMDAIL"/>
<evidence type="ECO:0000313" key="3">
    <source>
        <dbReference type="EMBL" id="EDV47378.1"/>
    </source>
</evidence>
<organism evidence="3 4">
    <name type="scientific">Drosophila erecta</name>
    <name type="common">Fruit fly</name>
    <dbReference type="NCBI Taxonomy" id="7220"/>
    <lineage>
        <taxon>Eukaryota</taxon>
        <taxon>Metazoa</taxon>
        <taxon>Ecdysozoa</taxon>
        <taxon>Arthropoda</taxon>
        <taxon>Hexapoda</taxon>
        <taxon>Insecta</taxon>
        <taxon>Pterygota</taxon>
        <taxon>Neoptera</taxon>
        <taxon>Endopterygota</taxon>
        <taxon>Diptera</taxon>
        <taxon>Brachycera</taxon>
        <taxon>Muscomorpha</taxon>
        <taxon>Ephydroidea</taxon>
        <taxon>Drosophilidae</taxon>
        <taxon>Drosophila</taxon>
        <taxon>Sophophora</taxon>
    </lineage>
</organism>
<protein>
    <recommendedName>
        <fullName evidence="5">WH1 domain-containing protein</fullName>
    </recommendedName>
</protein>
<dbReference type="AlphaFoldDB" id="B3NXS7"/>
<dbReference type="GO" id="GO:0042802">
    <property type="term" value="F:identical protein binding"/>
    <property type="evidence" value="ECO:0007669"/>
    <property type="project" value="EnsemblMetazoa"/>
</dbReference>
<dbReference type="Proteomes" id="UP000008711">
    <property type="component" value="Unassembled WGS sequence"/>
</dbReference>
<reference evidence="3 4" key="2">
    <citation type="journal article" date="2008" name="Bioinformatics">
        <title>Assembly reconciliation.</title>
        <authorList>
            <person name="Zimin A.V."/>
            <person name="Smith D.R."/>
            <person name="Sutton G."/>
            <person name="Yorke J.A."/>
        </authorList>
    </citation>
    <scope>NUCLEOTIDE SEQUENCE [LARGE SCALE GENOMIC DNA]</scope>
    <source>
        <strain evidence="3 4">TSC#14021-0224.01</strain>
    </source>
</reference>
<evidence type="ECO:0000313" key="4">
    <source>
        <dbReference type="Proteomes" id="UP000008711"/>
    </source>
</evidence>
<feature type="region of interest" description="Disordered" evidence="2">
    <location>
        <begin position="23"/>
        <end position="74"/>
    </location>
</feature>
<dbReference type="OrthoDB" id="5842926at2759"/>
<feature type="compositionally biased region" description="Low complexity" evidence="2">
    <location>
        <begin position="181"/>
        <end position="192"/>
    </location>
</feature>
<feature type="coiled-coil region" evidence="1">
    <location>
        <begin position="331"/>
        <end position="358"/>
    </location>
</feature>
<keyword evidence="4" id="KW-1185">Reference proteome</keyword>
<dbReference type="eggNOG" id="KOG4725">
    <property type="taxonomic scope" value="Eukaryota"/>
</dbReference>
<dbReference type="HOGENOM" id="CLU_622991_0_0_1"/>
<feature type="compositionally biased region" description="Polar residues" evidence="2">
    <location>
        <begin position="263"/>
        <end position="278"/>
    </location>
</feature>
<dbReference type="PhylomeDB" id="B3NXS7"/>
<keyword evidence="1" id="KW-0175">Coiled coil</keyword>
<evidence type="ECO:0000256" key="2">
    <source>
        <dbReference type="SAM" id="MobiDB-lite"/>
    </source>
</evidence>